<protein>
    <submittedName>
        <fullName evidence="1">Glycosyltransferase family 2 protein</fullName>
    </submittedName>
</protein>
<dbReference type="RefSeq" id="WP_117962772.1">
    <property type="nucleotide sequence ID" value="NZ_JAHOJT010000035.1"/>
</dbReference>
<dbReference type="InterPro" id="IPR029044">
    <property type="entry name" value="Nucleotide-diphossugar_trans"/>
</dbReference>
<dbReference type="PANTHER" id="PTHR43179">
    <property type="entry name" value="RHAMNOSYLTRANSFERASE WBBL"/>
    <property type="match status" value="1"/>
</dbReference>
<keyword evidence="1" id="KW-0808">Transferase</keyword>
<comment type="caution">
    <text evidence="1">The sequence shown here is derived from an EMBL/GenBank/DDBJ whole genome shotgun (WGS) entry which is preliminary data.</text>
</comment>
<proteinExistence type="predicted"/>
<reference evidence="1 2" key="1">
    <citation type="submission" date="2018-08" db="EMBL/GenBank/DDBJ databases">
        <title>A genome reference for cultivated species of the human gut microbiota.</title>
        <authorList>
            <person name="Zou Y."/>
            <person name="Xue W."/>
            <person name="Luo G."/>
        </authorList>
    </citation>
    <scope>NUCLEOTIDE SEQUENCE [LARGE SCALE GENOMIC DNA]</scope>
    <source>
        <strain evidence="1 2">TM10-17</strain>
    </source>
</reference>
<organism evidence="1 2">
    <name type="scientific">Bacteroides uniformis</name>
    <dbReference type="NCBI Taxonomy" id="820"/>
    <lineage>
        <taxon>Bacteria</taxon>
        <taxon>Pseudomonadati</taxon>
        <taxon>Bacteroidota</taxon>
        <taxon>Bacteroidia</taxon>
        <taxon>Bacteroidales</taxon>
        <taxon>Bacteroidaceae</taxon>
        <taxon>Bacteroides</taxon>
    </lineage>
</organism>
<name>A0A374N2J6_BACUN</name>
<dbReference type="Pfam" id="PF13641">
    <property type="entry name" value="Glyco_tranf_2_3"/>
    <property type="match status" value="1"/>
</dbReference>
<dbReference type="Gene3D" id="3.90.550.10">
    <property type="entry name" value="Spore Coat Polysaccharide Biosynthesis Protein SpsA, Chain A"/>
    <property type="match status" value="1"/>
</dbReference>
<dbReference type="GO" id="GO:0016740">
    <property type="term" value="F:transferase activity"/>
    <property type="evidence" value="ECO:0007669"/>
    <property type="project" value="UniProtKB-KW"/>
</dbReference>
<accession>A0A374N2J6</accession>
<evidence type="ECO:0000313" key="1">
    <source>
        <dbReference type="EMBL" id="RGI77944.1"/>
    </source>
</evidence>
<evidence type="ECO:0000313" key="2">
    <source>
        <dbReference type="Proteomes" id="UP000263754"/>
    </source>
</evidence>
<dbReference type="EMBL" id="QSOF01000005">
    <property type="protein sequence ID" value="RGI77944.1"/>
    <property type="molecule type" value="Genomic_DNA"/>
</dbReference>
<dbReference type="AlphaFoldDB" id="A0A374N2J6"/>
<gene>
    <name evidence="1" type="ORF">DXD90_04935</name>
</gene>
<sequence>MFSISLKETSKMMTGIIVVSYHNAEGTRKYVVKQLSKLSDAYRVIVVAVDATEEYGRNLAYDCELLYINQSQQVADHPKGWCISTTENLGYAKGNNWGVNILKKSGISFDNYLFSNDDIEIMNPNILNVLATTFYQDEQCAGVGPRVIGLDGNDQSPHMKYISPKRLIGWKLFPFLRKKRKRETMKNQKATFTISESTQLRRQNTTTKQAMIPTTTPKPPKGKCYWVSGAFMLVRADRFHVVEGFDSRTFLYYEEAILAERFILHGWSFAFEPSVSVIHYEGGSTTVKTDKRNAIETESRILYYKEYRREHSWLLWIYEKISKM</sequence>
<dbReference type="Proteomes" id="UP000263754">
    <property type="component" value="Unassembled WGS sequence"/>
</dbReference>
<dbReference type="SUPFAM" id="SSF53448">
    <property type="entry name" value="Nucleotide-diphospho-sugar transferases"/>
    <property type="match status" value="1"/>
</dbReference>
<dbReference type="PANTHER" id="PTHR43179:SF7">
    <property type="entry name" value="RHAMNOSYLTRANSFERASE WBBL"/>
    <property type="match status" value="1"/>
</dbReference>